<dbReference type="CDD" id="cd03801">
    <property type="entry name" value="GT4_PimA-like"/>
    <property type="match status" value="1"/>
</dbReference>
<dbReference type="SUPFAM" id="SSF53756">
    <property type="entry name" value="UDP-Glycosyltransferase/glycogen phosphorylase"/>
    <property type="match status" value="1"/>
</dbReference>
<comment type="caution">
    <text evidence="2">The sequence shown here is derived from an EMBL/GenBank/DDBJ whole genome shotgun (WGS) entry which is preliminary data.</text>
</comment>
<dbReference type="EMBL" id="PXOQ01000015">
    <property type="protein sequence ID" value="PSG86521.1"/>
    <property type="molecule type" value="Genomic_DNA"/>
</dbReference>
<gene>
    <name evidence="2" type="ORF">C7H52_12620</name>
</gene>
<dbReference type="Proteomes" id="UP000238426">
    <property type="component" value="Unassembled WGS sequence"/>
</dbReference>
<feature type="domain" description="Glycosyl transferase family 1" evidence="1">
    <location>
        <begin position="210"/>
        <end position="355"/>
    </location>
</feature>
<dbReference type="RefSeq" id="WP_106464259.1">
    <property type="nucleotide sequence ID" value="NZ_PXOQ01000015.1"/>
</dbReference>
<protein>
    <recommendedName>
        <fullName evidence="1">Glycosyl transferase family 1 domain-containing protein</fullName>
    </recommendedName>
</protein>
<evidence type="ECO:0000259" key="1">
    <source>
        <dbReference type="Pfam" id="PF00534"/>
    </source>
</evidence>
<reference evidence="2 3" key="1">
    <citation type="submission" date="2018-03" db="EMBL/GenBank/DDBJ databases">
        <title>Mesoflavibacter sp. HG37 and Mesoflavibacter sp. HG96 sp.nov., two marine bacteria isolated from seawater of Western Pacific Ocean.</title>
        <authorList>
            <person name="Cheng H."/>
            <person name="Wu Y.-H."/>
            <person name="Guo L.-L."/>
            <person name="Xu X.-W."/>
        </authorList>
    </citation>
    <scope>NUCLEOTIDE SEQUENCE [LARGE SCALE GENOMIC DNA]</scope>
    <source>
        <strain evidence="2 3">KCTC 32269</strain>
    </source>
</reference>
<dbReference type="PANTHER" id="PTHR45947">
    <property type="entry name" value="SULFOQUINOVOSYL TRANSFERASE SQD2"/>
    <property type="match status" value="1"/>
</dbReference>
<evidence type="ECO:0000313" key="2">
    <source>
        <dbReference type="EMBL" id="PSG86521.1"/>
    </source>
</evidence>
<name>A0A2T1N5G0_9FLAO</name>
<dbReference type="InterPro" id="IPR050194">
    <property type="entry name" value="Glycosyltransferase_grp1"/>
</dbReference>
<dbReference type="GO" id="GO:0016757">
    <property type="term" value="F:glycosyltransferase activity"/>
    <property type="evidence" value="ECO:0007669"/>
    <property type="project" value="InterPro"/>
</dbReference>
<proteinExistence type="predicted"/>
<dbReference type="AlphaFoldDB" id="A0A2T1N5G0"/>
<dbReference type="OrthoDB" id="1403340at2"/>
<accession>A0A2T1N5G0</accession>
<organism evidence="2 3">
    <name type="scientific">Aurantibacter aestuarii</name>
    <dbReference type="NCBI Taxonomy" id="1266046"/>
    <lineage>
        <taxon>Bacteria</taxon>
        <taxon>Pseudomonadati</taxon>
        <taxon>Bacteroidota</taxon>
        <taxon>Flavobacteriia</taxon>
        <taxon>Flavobacteriales</taxon>
        <taxon>Flavobacteriaceae</taxon>
        <taxon>Aurantibacter</taxon>
    </lineage>
</organism>
<sequence length="388" mass="45130">MSEKTNVLVFGPISDFGGREIMTNLLYKSLGHQYNVQILSTTLISKKSDALKEVKSNHWTSVGKEIYNKSFYIKLTSVLAKLIYKHKEPSYFFIKNKFTKSKYDFDLEYKKIIDAYLRDSKLVIYSDEISGKWLNFIIEACEKYDSKLILIITGKIFHIPKFLINQNFKFNILVHSKENYYILKQLDHVRLHHIDQTTSKEQQLLNLNLNPSEKLTYGFIGRFSQEKGFMELINVFAKNKKPLVIAGNGPLLDEFRHLNTENIRYIGQIKPEEISKFYNLIDVVIIPSFEEGGPIVGVEAMAAGKLIISTKVGAMEERLMNTLNNFWFSHENQKSLNVAIKSVESLSKDRQVIIREELRTLYLKNNSMDVIKFKYLKLFYSILTDQKI</sequence>
<dbReference type="Gene3D" id="3.40.50.2000">
    <property type="entry name" value="Glycogen Phosphorylase B"/>
    <property type="match status" value="1"/>
</dbReference>
<evidence type="ECO:0000313" key="3">
    <source>
        <dbReference type="Proteomes" id="UP000238426"/>
    </source>
</evidence>
<dbReference type="InterPro" id="IPR001296">
    <property type="entry name" value="Glyco_trans_1"/>
</dbReference>
<dbReference type="Pfam" id="PF00534">
    <property type="entry name" value="Glycos_transf_1"/>
    <property type="match status" value="1"/>
</dbReference>
<dbReference type="PANTHER" id="PTHR45947:SF3">
    <property type="entry name" value="SULFOQUINOVOSYL TRANSFERASE SQD2"/>
    <property type="match status" value="1"/>
</dbReference>
<keyword evidence="3" id="KW-1185">Reference proteome</keyword>